<dbReference type="GO" id="GO:0009253">
    <property type="term" value="P:peptidoglycan catabolic process"/>
    <property type="evidence" value="ECO:0007669"/>
    <property type="project" value="InterPro"/>
</dbReference>
<evidence type="ECO:0000313" key="3">
    <source>
        <dbReference type="EMBL" id="TPR45967.1"/>
    </source>
</evidence>
<dbReference type="Proteomes" id="UP000784700">
    <property type="component" value="Unassembled WGS sequence"/>
</dbReference>
<dbReference type="GO" id="GO:0003796">
    <property type="term" value="F:lysozyme activity"/>
    <property type="evidence" value="ECO:0007669"/>
    <property type="project" value="InterPro"/>
</dbReference>
<keyword evidence="2" id="KW-0812">Transmembrane</keyword>
<gene>
    <name evidence="3" type="ORF">DY130_00150</name>
</gene>
<evidence type="ECO:0000256" key="2">
    <source>
        <dbReference type="SAM" id="Phobius"/>
    </source>
</evidence>
<proteinExistence type="inferred from homology"/>
<sequence>MKSRVDLYSNKNKSKNYKLFIVIISVLFVFLIIYFGIKQYNSYLINKYSVRGVLVSQSDGYIDFVSLANNDQKFVYIKASQGSTYTDNNFSNNFNRSQGSGMQIGVYHVFSTQSKIKSQLLNFTREVGPNYGSIPPMVFVNSNLNNLQKDQLSKFVYMIHRYYNTNLVINCNNDIFNYLHKRNPYISLLSNNLNDSKATFVSIDNHSINLDGSNISLNQVAFNGKNTDWERYLLKSRNR</sequence>
<reference evidence="3" key="1">
    <citation type="submission" date="2018-08" db="EMBL/GenBank/DDBJ databases">
        <title>Comparative genomics of wild bee and flower associated Lactobacillus reveals potential adaptation to the bee host.</title>
        <authorList>
            <person name="Vuong H.Q."/>
            <person name="Mcfrederick Q.S."/>
        </authorList>
    </citation>
    <scope>NUCLEOTIDE SEQUENCE</scope>
    <source>
        <strain evidence="3">HV_63</strain>
    </source>
</reference>
<comment type="similarity">
    <text evidence="1">Belongs to the glycosyl hydrolase 25 family.</text>
</comment>
<comment type="caution">
    <text evidence="3">The sequence shown here is derived from an EMBL/GenBank/DDBJ whole genome shotgun (WGS) entry which is preliminary data.</text>
</comment>
<dbReference type="Pfam" id="PF01183">
    <property type="entry name" value="Glyco_hydro_25"/>
    <property type="match status" value="1"/>
</dbReference>
<dbReference type="InterPro" id="IPR002053">
    <property type="entry name" value="Glyco_hydro_25"/>
</dbReference>
<dbReference type="PROSITE" id="PS51904">
    <property type="entry name" value="GLYCOSYL_HYDROL_F25_2"/>
    <property type="match status" value="1"/>
</dbReference>
<dbReference type="InterPro" id="IPR017853">
    <property type="entry name" value="GH"/>
</dbReference>
<dbReference type="GeneID" id="58107532"/>
<dbReference type="Gene3D" id="3.20.20.80">
    <property type="entry name" value="Glycosidases"/>
    <property type="match status" value="1"/>
</dbReference>
<name>A0A9Q8IPQ8_9LACO</name>
<feature type="transmembrane region" description="Helical" evidence="2">
    <location>
        <begin position="20"/>
        <end position="37"/>
    </location>
</feature>
<organism evidence="3 4">
    <name type="scientific">Apilactobacillus micheneri</name>
    <dbReference type="NCBI Taxonomy" id="1899430"/>
    <lineage>
        <taxon>Bacteria</taxon>
        <taxon>Bacillati</taxon>
        <taxon>Bacillota</taxon>
        <taxon>Bacilli</taxon>
        <taxon>Lactobacillales</taxon>
        <taxon>Lactobacillaceae</taxon>
        <taxon>Apilactobacillus</taxon>
    </lineage>
</organism>
<dbReference type="RefSeq" id="WP_140923505.1">
    <property type="nucleotide sequence ID" value="NZ_QUBF01000001.1"/>
</dbReference>
<evidence type="ECO:0000256" key="1">
    <source>
        <dbReference type="ARBA" id="ARBA00010646"/>
    </source>
</evidence>
<dbReference type="AlphaFoldDB" id="A0A9Q8IPQ8"/>
<dbReference type="SUPFAM" id="SSF51445">
    <property type="entry name" value="(Trans)glycosidases"/>
    <property type="match status" value="1"/>
</dbReference>
<evidence type="ECO:0000313" key="4">
    <source>
        <dbReference type="Proteomes" id="UP000784700"/>
    </source>
</evidence>
<dbReference type="GO" id="GO:0016998">
    <property type="term" value="P:cell wall macromolecule catabolic process"/>
    <property type="evidence" value="ECO:0007669"/>
    <property type="project" value="InterPro"/>
</dbReference>
<evidence type="ECO:0008006" key="5">
    <source>
        <dbReference type="Google" id="ProtNLM"/>
    </source>
</evidence>
<dbReference type="EMBL" id="QUBG01000001">
    <property type="protein sequence ID" value="TPR45967.1"/>
    <property type="molecule type" value="Genomic_DNA"/>
</dbReference>
<accession>A0A9Q8IPQ8</accession>
<protein>
    <recommendedName>
        <fullName evidence="5">Lysozyme</fullName>
    </recommendedName>
</protein>
<keyword evidence="2" id="KW-1133">Transmembrane helix</keyword>
<keyword evidence="2" id="KW-0472">Membrane</keyword>